<feature type="compositionally biased region" description="Polar residues" evidence="1">
    <location>
        <begin position="15"/>
        <end position="31"/>
    </location>
</feature>
<gene>
    <name evidence="2" type="ORF">HXA33_05875</name>
</gene>
<comment type="caution">
    <text evidence="2">The sequence shown here is derived from an EMBL/GenBank/DDBJ whole genome shotgun (WGS) entry which is preliminary data.</text>
</comment>
<keyword evidence="3" id="KW-1185">Reference proteome</keyword>
<organism evidence="2 3">
    <name type="scientific">Salipaludibacillus agaradhaerens</name>
    <name type="common">Bacillus agaradhaerens</name>
    <dbReference type="NCBI Taxonomy" id="76935"/>
    <lineage>
        <taxon>Bacteria</taxon>
        <taxon>Bacillati</taxon>
        <taxon>Bacillota</taxon>
        <taxon>Bacilli</taxon>
        <taxon>Bacillales</taxon>
        <taxon>Bacillaceae</taxon>
    </lineage>
</organism>
<dbReference type="AlphaFoldDB" id="A0A9Q4B138"/>
<dbReference type="Proteomes" id="UP001057753">
    <property type="component" value="Unassembled WGS sequence"/>
</dbReference>
<feature type="compositionally biased region" description="Basic and acidic residues" evidence="1">
    <location>
        <begin position="41"/>
        <end position="71"/>
    </location>
</feature>
<feature type="region of interest" description="Disordered" evidence="1">
    <location>
        <begin position="1"/>
        <end position="105"/>
    </location>
</feature>
<evidence type="ECO:0000313" key="3">
    <source>
        <dbReference type="Proteomes" id="UP001057753"/>
    </source>
</evidence>
<evidence type="ECO:0000313" key="2">
    <source>
        <dbReference type="EMBL" id="MCR6096070.1"/>
    </source>
</evidence>
<evidence type="ECO:0000256" key="1">
    <source>
        <dbReference type="SAM" id="MobiDB-lite"/>
    </source>
</evidence>
<proteinExistence type="predicted"/>
<sequence length="105" mass="12003">MSGLRSIEMQVALPRTQTAGKIQDQMQQRSMVAQEHMAQAQEEKDIKQKKTVTETEFKDKNRLDADAESGKGHSQSDGQRKQNKGEEEEKVVKHPYKGVRFDASW</sequence>
<dbReference type="EMBL" id="JABXYM010000001">
    <property type="protein sequence ID" value="MCR6096070.1"/>
    <property type="molecule type" value="Genomic_DNA"/>
</dbReference>
<dbReference type="RefSeq" id="WP_257820778.1">
    <property type="nucleotide sequence ID" value="NZ_JABXYM010000001.1"/>
</dbReference>
<protein>
    <submittedName>
        <fullName evidence="2">Uncharacterized protein</fullName>
    </submittedName>
</protein>
<reference evidence="2" key="1">
    <citation type="submission" date="2020-06" db="EMBL/GenBank/DDBJ databases">
        <title>Insight into the genomes of haloalkaliphilic bacilli from Kenyan soda lakes.</title>
        <authorList>
            <person name="Mwirichia R."/>
            <person name="Villamizar G.C."/>
            <person name="Poehlein A."/>
            <person name="Mugweru J."/>
            <person name="Kipnyargis A."/>
            <person name="Kiplimo D."/>
            <person name="Orwa P."/>
            <person name="Daniel R."/>
        </authorList>
    </citation>
    <scope>NUCLEOTIDE SEQUENCE</scope>
    <source>
        <strain evidence="2">B1096_S55</strain>
    </source>
</reference>
<name>A0A9Q4B138_SALAG</name>
<accession>A0A9Q4B138</accession>
<feature type="compositionally biased region" description="Basic and acidic residues" evidence="1">
    <location>
        <begin position="78"/>
        <end position="92"/>
    </location>
</feature>